<evidence type="ECO:0000256" key="1">
    <source>
        <dbReference type="ARBA" id="ARBA00023015"/>
    </source>
</evidence>
<keyword evidence="2" id="KW-0238">DNA-binding</keyword>
<evidence type="ECO:0000313" key="5">
    <source>
        <dbReference type="EMBL" id="RWA18908.1"/>
    </source>
</evidence>
<dbReference type="PROSITE" id="PS01117">
    <property type="entry name" value="HTH_MARR_1"/>
    <property type="match status" value="1"/>
</dbReference>
<evidence type="ECO:0000256" key="3">
    <source>
        <dbReference type="ARBA" id="ARBA00023163"/>
    </source>
</evidence>
<gene>
    <name evidence="5" type="ORF">MELE44368_04515</name>
</gene>
<dbReference type="PANTHER" id="PTHR33164:SF94">
    <property type="entry name" value="TRANSCRIPTIONAL REGULATORY PROTEIN-RELATED"/>
    <property type="match status" value="1"/>
</dbReference>
<dbReference type="Pfam" id="PF01047">
    <property type="entry name" value="MarR"/>
    <property type="match status" value="1"/>
</dbReference>
<dbReference type="SUPFAM" id="SSF46785">
    <property type="entry name" value="Winged helix' DNA-binding domain"/>
    <property type="match status" value="1"/>
</dbReference>
<dbReference type="InterPro" id="IPR039422">
    <property type="entry name" value="MarR/SlyA-like"/>
</dbReference>
<dbReference type="GO" id="GO:0003677">
    <property type="term" value="F:DNA binding"/>
    <property type="evidence" value="ECO:0007669"/>
    <property type="project" value="UniProtKB-KW"/>
</dbReference>
<keyword evidence="3" id="KW-0804">Transcription</keyword>
<evidence type="ECO:0000313" key="6">
    <source>
        <dbReference type="Proteomes" id="UP000287177"/>
    </source>
</evidence>
<dbReference type="InterPro" id="IPR036388">
    <property type="entry name" value="WH-like_DNA-bd_sf"/>
</dbReference>
<protein>
    <recommendedName>
        <fullName evidence="4">HTH marR-type domain-containing protein</fullName>
    </recommendedName>
</protein>
<evidence type="ECO:0000256" key="2">
    <source>
        <dbReference type="ARBA" id="ARBA00023125"/>
    </source>
</evidence>
<keyword evidence="1" id="KW-0805">Transcription regulation</keyword>
<reference evidence="5 6" key="1">
    <citation type="submission" date="2013-06" db="EMBL/GenBank/DDBJ databases">
        <title>The draft sequence of the Mycobacterium elephantis genome.</title>
        <authorList>
            <person name="Pettersson F.B."/>
            <person name="Das S."/>
            <person name="Dasgupta S."/>
            <person name="Bhattacharya A."/>
            <person name="Kirsebom L.A."/>
        </authorList>
    </citation>
    <scope>NUCLEOTIDE SEQUENCE [LARGE SCALE GENOMIC DNA]</scope>
    <source>
        <strain evidence="5 6">DSM 44368</strain>
    </source>
</reference>
<evidence type="ECO:0000259" key="4">
    <source>
        <dbReference type="PROSITE" id="PS50995"/>
    </source>
</evidence>
<dbReference type="PROSITE" id="PS50995">
    <property type="entry name" value="HTH_MARR_2"/>
    <property type="match status" value="1"/>
</dbReference>
<dbReference type="GO" id="GO:0006950">
    <property type="term" value="P:response to stress"/>
    <property type="evidence" value="ECO:0007669"/>
    <property type="project" value="TreeGrafter"/>
</dbReference>
<dbReference type="SMART" id="SM00347">
    <property type="entry name" value="HTH_MARR"/>
    <property type="match status" value="1"/>
</dbReference>
<dbReference type="AlphaFoldDB" id="A0A439DRW9"/>
<feature type="domain" description="HTH marR-type" evidence="4">
    <location>
        <begin position="10"/>
        <end position="147"/>
    </location>
</feature>
<proteinExistence type="predicted"/>
<comment type="caution">
    <text evidence="5">The sequence shown here is derived from an EMBL/GenBank/DDBJ whole genome shotgun (WGS) entry which is preliminary data.</text>
</comment>
<dbReference type="Gene3D" id="1.10.10.10">
    <property type="entry name" value="Winged helix-like DNA-binding domain superfamily/Winged helix DNA-binding domain"/>
    <property type="match status" value="1"/>
</dbReference>
<organism evidence="5 6">
    <name type="scientific">Mycolicibacterium elephantis DSM 44368</name>
    <dbReference type="NCBI Taxonomy" id="1335622"/>
    <lineage>
        <taxon>Bacteria</taxon>
        <taxon>Bacillati</taxon>
        <taxon>Actinomycetota</taxon>
        <taxon>Actinomycetes</taxon>
        <taxon>Mycobacteriales</taxon>
        <taxon>Mycobacteriaceae</taxon>
        <taxon>Mycolicibacterium</taxon>
    </lineage>
</organism>
<dbReference type="EMBL" id="ATDN01000023">
    <property type="protein sequence ID" value="RWA18908.1"/>
    <property type="molecule type" value="Genomic_DNA"/>
</dbReference>
<dbReference type="InterPro" id="IPR000835">
    <property type="entry name" value="HTH_MarR-typ"/>
</dbReference>
<sequence length="167" mass="17753">MPTAPTDSGEDALVGQVDDVLRASRAMVGIVAASLAGVEEVVTVPQLRVLVMVHTRGPLNLAAVAAGLAVNPSNASRTCDRLIQAGLLDRRESAVDRRNITLTLTPAGKRLVDKLTKRRRGEIERVLRTMSPAERSAVGAAMAAFASAAGEPEDESRFLALMWPRTT</sequence>
<name>A0A439DRW9_9MYCO</name>
<dbReference type="InterPro" id="IPR023187">
    <property type="entry name" value="Tscrpt_reg_MarR-type_CS"/>
</dbReference>
<dbReference type="PANTHER" id="PTHR33164">
    <property type="entry name" value="TRANSCRIPTIONAL REGULATOR, MARR FAMILY"/>
    <property type="match status" value="1"/>
</dbReference>
<dbReference type="InterPro" id="IPR036390">
    <property type="entry name" value="WH_DNA-bd_sf"/>
</dbReference>
<dbReference type="Proteomes" id="UP000287177">
    <property type="component" value="Unassembled WGS sequence"/>
</dbReference>
<accession>A0A439DRW9</accession>
<dbReference type="GO" id="GO:0003700">
    <property type="term" value="F:DNA-binding transcription factor activity"/>
    <property type="evidence" value="ECO:0007669"/>
    <property type="project" value="InterPro"/>
</dbReference>
<keyword evidence="6" id="KW-1185">Reference proteome</keyword>